<evidence type="ECO:0000259" key="1">
    <source>
        <dbReference type="Pfam" id="PF00561"/>
    </source>
</evidence>
<dbReference type="InterPro" id="IPR000639">
    <property type="entry name" value="Epox_hydrolase-like"/>
</dbReference>
<dbReference type="PANTHER" id="PTHR43798:SF24">
    <property type="entry name" value="CIS-3-ALKYL-4-ALKYLOXETAN-2-ONE DECARBOXYLASE"/>
    <property type="match status" value="1"/>
</dbReference>
<dbReference type="Proteomes" id="UP000317909">
    <property type="component" value="Chromosome"/>
</dbReference>
<dbReference type="SUPFAM" id="SSF53474">
    <property type="entry name" value="alpha/beta-Hydrolases"/>
    <property type="match status" value="1"/>
</dbReference>
<dbReference type="PRINTS" id="PR00111">
    <property type="entry name" value="ABHYDROLASE"/>
</dbReference>
<dbReference type="PANTHER" id="PTHR43798">
    <property type="entry name" value="MONOACYLGLYCEROL LIPASE"/>
    <property type="match status" value="1"/>
</dbReference>
<dbReference type="AlphaFoldDB" id="A0A517TUD6"/>
<sequence length="345" mass="39397">MLGHAIKLDPFARRRRANGEFCPRQSTLRFGQNATLVAASLSIQPAVADAAPPDAPWRALYPFESRWMFVNDRRLHYLDEGPRDAERTLLFVHGNPTWSFHWRRLIQSLRGQYRCVAPDHLGCGLSDLQPRPLRLADHIANLQKLVATLDLRRVTLVAQDWGGAIGLGTLLAERDRFERIVLFNTGAFRPWFIPWRIRACRGPLFGRLLVQGANAFSRAALTMTLARKGGLEAAVRAGYLAPYNSWRRRAAVYQFVRDIPSSDRHPTWQTLEAIERKLPQLADLPTLLVWGERDWCFNTQCLTRFVEEWPDADVVRLSDVGHWVVEDAPDEAEEAVRGFLDRTDP</sequence>
<evidence type="ECO:0000313" key="2">
    <source>
        <dbReference type="EMBL" id="QDT71975.1"/>
    </source>
</evidence>
<evidence type="ECO:0000313" key="3">
    <source>
        <dbReference type="Proteomes" id="UP000317909"/>
    </source>
</evidence>
<dbReference type="InterPro" id="IPR050266">
    <property type="entry name" value="AB_hydrolase_sf"/>
</dbReference>
<dbReference type="GO" id="GO:0016020">
    <property type="term" value="C:membrane"/>
    <property type="evidence" value="ECO:0007669"/>
    <property type="project" value="TreeGrafter"/>
</dbReference>
<dbReference type="EMBL" id="CP036339">
    <property type="protein sequence ID" value="QDT71975.1"/>
    <property type="molecule type" value="Genomic_DNA"/>
</dbReference>
<accession>A0A517TUD6</accession>
<protein>
    <submittedName>
        <fullName evidence="2">Haloalkane dehalogenase</fullName>
        <ecNumber evidence="2">3.8.1.5</ecNumber>
    </submittedName>
</protein>
<dbReference type="InterPro" id="IPR029058">
    <property type="entry name" value="AB_hydrolase_fold"/>
</dbReference>
<dbReference type="KEGG" id="llh:I41_11380"/>
<dbReference type="PRINTS" id="PR00412">
    <property type="entry name" value="EPOXHYDRLASE"/>
</dbReference>
<reference evidence="2 3" key="1">
    <citation type="submission" date="2019-02" db="EMBL/GenBank/DDBJ databases">
        <title>Deep-cultivation of Planctomycetes and their phenomic and genomic characterization uncovers novel biology.</title>
        <authorList>
            <person name="Wiegand S."/>
            <person name="Jogler M."/>
            <person name="Boedeker C."/>
            <person name="Pinto D."/>
            <person name="Vollmers J."/>
            <person name="Rivas-Marin E."/>
            <person name="Kohn T."/>
            <person name="Peeters S.H."/>
            <person name="Heuer A."/>
            <person name="Rast P."/>
            <person name="Oberbeckmann S."/>
            <person name="Bunk B."/>
            <person name="Jeske O."/>
            <person name="Meyerdierks A."/>
            <person name="Storesund J.E."/>
            <person name="Kallscheuer N."/>
            <person name="Luecker S."/>
            <person name="Lage O.M."/>
            <person name="Pohl T."/>
            <person name="Merkel B.J."/>
            <person name="Hornburger P."/>
            <person name="Mueller R.-W."/>
            <person name="Bruemmer F."/>
            <person name="Labrenz M."/>
            <person name="Spormann A.M."/>
            <person name="Op den Camp H."/>
            <person name="Overmann J."/>
            <person name="Amann R."/>
            <person name="Jetten M.S.M."/>
            <person name="Mascher T."/>
            <person name="Medema M.H."/>
            <person name="Devos D.P."/>
            <person name="Kaster A.-K."/>
            <person name="Ovreas L."/>
            <person name="Rohde M."/>
            <person name="Galperin M.Y."/>
            <person name="Jogler C."/>
        </authorList>
    </citation>
    <scope>NUCLEOTIDE SEQUENCE [LARGE SCALE GENOMIC DNA]</scope>
    <source>
        <strain evidence="2 3">I41</strain>
    </source>
</reference>
<gene>
    <name evidence="2" type="primary">dhaA_1</name>
    <name evidence="2" type="ORF">I41_11380</name>
</gene>
<organism evidence="2 3">
    <name type="scientific">Lacipirellula limnantheis</name>
    <dbReference type="NCBI Taxonomy" id="2528024"/>
    <lineage>
        <taxon>Bacteria</taxon>
        <taxon>Pseudomonadati</taxon>
        <taxon>Planctomycetota</taxon>
        <taxon>Planctomycetia</taxon>
        <taxon>Pirellulales</taxon>
        <taxon>Lacipirellulaceae</taxon>
        <taxon>Lacipirellula</taxon>
    </lineage>
</organism>
<keyword evidence="3" id="KW-1185">Reference proteome</keyword>
<dbReference type="Pfam" id="PF00561">
    <property type="entry name" value="Abhydrolase_1"/>
    <property type="match status" value="1"/>
</dbReference>
<name>A0A517TUD6_9BACT</name>
<dbReference type="EC" id="3.8.1.5" evidence="2"/>
<dbReference type="Gene3D" id="3.40.50.1820">
    <property type="entry name" value="alpha/beta hydrolase"/>
    <property type="match status" value="1"/>
</dbReference>
<keyword evidence="2" id="KW-0378">Hydrolase</keyword>
<proteinExistence type="predicted"/>
<dbReference type="GO" id="GO:0018786">
    <property type="term" value="F:haloalkane dehalogenase activity"/>
    <property type="evidence" value="ECO:0007669"/>
    <property type="project" value="UniProtKB-EC"/>
</dbReference>
<feature type="domain" description="AB hydrolase-1" evidence="1">
    <location>
        <begin position="88"/>
        <end position="329"/>
    </location>
</feature>
<dbReference type="InterPro" id="IPR000073">
    <property type="entry name" value="AB_hydrolase_1"/>
</dbReference>